<evidence type="ECO:0008006" key="4">
    <source>
        <dbReference type="Google" id="ProtNLM"/>
    </source>
</evidence>
<feature type="region of interest" description="Disordered" evidence="1">
    <location>
        <begin position="125"/>
        <end position="167"/>
    </location>
</feature>
<evidence type="ECO:0000313" key="2">
    <source>
        <dbReference type="EMBL" id="KAK2098979.1"/>
    </source>
</evidence>
<gene>
    <name evidence="2" type="ORF">P7K49_024430</name>
</gene>
<name>A0ABQ9UQA6_SAGOE</name>
<proteinExistence type="predicted"/>
<comment type="caution">
    <text evidence="2">The sequence shown here is derived from an EMBL/GenBank/DDBJ whole genome shotgun (WGS) entry which is preliminary data.</text>
</comment>
<sequence>MGKRGRPRKEARCEGAGLAPAAPPAVPPAAAAPQTPALPEEPAGAKPRCPFSDIFNTSENSMEKHINTFLQNVQILLEAASYLEQIEKENKSKFGGPCSSSAPGSFFLAHLGDPCRELGQRLPPARQPPTYTHPALGSKADDTGERTRTHKAAKDVTKTGKGETGACRMAPRWSGGVLLFADN</sequence>
<organism evidence="2 3">
    <name type="scientific">Saguinus oedipus</name>
    <name type="common">Cotton-top tamarin</name>
    <name type="synonym">Oedipomidas oedipus</name>
    <dbReference type="NCBI Taxonomy" id="9490"/>
    <lineage>
        <taxon>Eukaryota</taxon>
        <taxon>Metazoa</taxon>
        <taxon>Chordata</taxon>
        <taxon>Craniata</taxon>
        <taxon>Vertebrata</taxon>
        <taxon>Euteleostomi</taxon>
        <taxon>Mammalia</taxon>
        <taxon>Eutheria</taxon>
        <taxon>Euarchontoglires</taxon>
        <taxon>Primates</taxon>
        <taxon>Haplorrhini</taxon>
        <taxon>Platyrrhini</taxon>
        <taxon>Cebidae</taxon>
        <taxon>Callitrichinae</taxon>
        <taxon>Saguinus</taxon>
    </lineage>
</organism>
<feature type="compositionally biased region" description="Low complexity" evidence="1">
    <location>
        <begin position="28"/>
        <end position="42"/>
    </location>
</feature>
<dbReference type="EMBL" id="JASSZA010000011">
    <property type="protein sequence ID" value="KAK2098979.1"/>
    <property type="molecule type" value="Genomic_DNA"/>
</dbReference>
<evidence type="ECO:0000256" key="1">
    <source>
        <dbReference type="SAM" id="MobiDB-lite"/>
    </source>
</evidence>
<evidence type="ECO:0000313" key="3">
    <source>
        <dbReference type="Proteomes" id="UP001266305"/>
    </source>
</evidence>
<protein>
    <recommendedName>
        <fullName evidence="4">Max-interacting protein 1</fullName>
    </recommendedName>
</protein>
<reference evidence="2 3" key="1">
    <citation type="submission" date="2023-05" db="EMBL/GenBank/DDBJ databases">
        <title>B98-5 Cell Line De Novo Hybrid Assembly: An Optical Mapping Approach.</title>
        <authorList>
            <person name="Kananen K."/>
            <person name="Auerbach J.A."/>
            <person name="Kautto E."/>
            <person name="Blachly J.S."/>
        </authorList>
    </citation>
    <scope>NUCLEOTIDE SEQUENCE [LARGE SCALE GENOMIC DNA]</scope>
    <source>
        <strain evidence="2">B95-8</strain>
        <tissue evidence="2">Cell line</tissue>
    </source>
</reference>
<dbReference type="Proteomes" id="UP001266305">
    <property type="component" value="Unassembled WGS sequence"/>
</dbReference>
<accession>A0ABQ9UQA6</accession>
<keyword evidence="3" id="KW-1185">Reference proteome</keyword>
<feature type="region of interest" description="Disordered" evidence="1">
    <location>
        <begin position="1"/>
        <end position="52"/>
    </location>
</feature>
<feature type="compositionally biased region" description="Basic and acidic residues" evidence="1">
    <location>
        <begin position="139"/>
        <end position="161"/>
    </location>
</feature>